<dbReference type="AlphaFoldDB" id="A0AAV2KDH6"/>
<organism evidence="2 3">
    <name type="scientific">Knipowitschia caucasica</name>
    <name type="common">Caucasian dwarf goby</name>
    <name type="synonym">Pomatoschistus caucasicus</name>
    <dbReference type="NCBI Taxonomy" id="637954"/>
    <lineage>
        <taxon>Eukaryota</taxon>
        <taxon>Metazoa</taxon>
        <taxon>Chordata</taxon>
        <taxon>Craniata</taxon>
        <taxon>Vertebrata</taxon>
        <taxon>Euteleostomi</taxon>
        <taxon>Actinopterygii</taxon>
        <taxon>Neopterygii</taxon>
        <taxon>Teleostei</taxon>
        <taxon>Neoteleostei</taxon>
        <taxon>Acanthomorphata</taxon>
        <taxon>Gobiaria</taxon>
        <taxon>Gobiiformes</taxon>
        <taxon>Gobioidei</taxon>
        <taxon>Gobiidae</taxon>
        <taxon>Gobiinae</taxon>
        <taxon>Knipowitschia</taxon>
    </lineage>
</organism>
<name>A0AAV2KDH6_KNICA</name>
<evidence type="ECO:0000256" key="1">
    <source>
        <dbReference type="SAM" id="MobiDB-lite"/>
    </source>
</evidence>
<evidence type="ECO:0000313" key="2">
    <source>
        <dbReference type="EMBL" id="CAL1586553.1"/>
    </source>
</evidence>
<protein>
    <submittedName>
        <fullName evidence="2">Uncharacterized protein</fullName>
    </submittedName>
</protein>
<dbReference type="Proteomes" id="UP001497482">
    <property type="component" value="Chromosome 17"/>
</dbReference>
<dbReference type="EMBL" id="OZ035839">
    <property type="protein sequence ID" value="CAL1586553.1"/>
    <property type="molecule type" value="Genomic_DNA"/>
</dbReference>
<feature type="compositionally biased region" description="Polar residues" evidence="1">
    <location>
        <begin position="58"/>
        <end position="67"/>
    </location>
</feature>
<feature type="compositionally biased region" description="Basic and acidic residues" evidence="1">
    <location>
        <begin position="70"/>
        <end position="83"/>
    </location>
</feature>
<feature type="region of interest" description="Disordered" evidence="1">
    <location>
        <begin position="20"/>
        <end position="83"/>
    </location>
</feature>
<evidence type="ECO:0000313" key="3">
    <source>
        <dbReference type="Proteomes" id="UP001497482"/>
    </source>
</evidence>
<gene>
    <name evidence="2" type="ORF">KC01_LOCUS16594</name>
</gene>
<proteinExistence type="predicted"/>
<reference evidence="2 3" key="1">
    <citation type="submission" date="2024-04" db="EMBL/GenBank/DDBJ databases">
        <authorList>
            <person name="Waldvogel A.-M."/>
            <person name="Schoenle A."/>
        </authorList>
    </citation>
    <scope>NUCLEOTIDE SEQUENCE [LARGE SCALE GENOMIC DNA]</scope>
</reference>
<accession>A0AAV2KDH6</accession>
<sequence length="83" mass="9598">MQDGCRGEKKLVGFVCLWENQGKDRRRTRGEPGEGPEEDQRRTRAGAFRAACRERETQGTNKTQPSSHPWDPRGRWEGTPERE</sequence>
<keyword evidence="3" id="KW-1185">Reference proteome</keyword>